<reference evidence="2 3" key="1">
    <citation type="submission" date="2023-10" db="EMBL/GenBank/DDBJ databases">
        <title>179-bfca-hs.</title>
        <authorList>
            <person name="Miliotis G."/>
            <person name="Sengupta P."/>
            <person name="Hameed A."/>
            <person name="Chuvochina M."/>
            <person name="Mcdonagh F."/>
            <person name="Simpson A.C."/>
            <person name="Singh N.K."/>
            <person name="Rekha P.D."/>
            <person name="Raman K."/>
            <person name="Hugenholtz P."/>
            <person name="Venkateswaran K."/>
        </authorList>
    </citation>
    <scope>NUCLEOTIDE SEQUENCE [LARGE SCALE GENOMIC DNA]</scope>
    <source>
        <strain evidence="2 3">179-BFC-A-HS</strain>
    </source>
</reference>
<evidence type="ECO:0000259" key="1">
    <source>
        <dbReference type="Pfam" id="PF01610"/>
    </source>
</evidence>
<evidence type="ECO:0000313" key="3">
    <source>
        <dbReference type="Proteomes" id="UP001228376"/>
    </source>
</evidence>
<name>A0ABU5CEE8_9BACI</name>
<dbReference type="PANTHER" id="PTHR33498:SF1">
    <property type="entry name" value="TRANSPOSASE FOR INSERTION SEQUENCE ELEMENT IS1557"/>
    <property type="match status" value="1"/>
</dbReference>
<accession>A0ABU5CEE8</accession>
<feature type="domain" description="Transposase IS204/IS1001/IS1096/IS1165 DDE" evidence="1">
    <location>
        <begin position="30"/>
        <end position="95"/>
    </location>
</feature>
<protein>
    <submittedName>
        <fullName evidence="2">Transposase</fullName>
    </submittedName>
</protein>
<evidence type="ECO:0000313" key="2">
    <source>
        <dbReference type="EMBL" id="MDY0404656.1"/>
    </source>
</evidence>
<dbReference type="InterPro" id="IPR047951">
    <property type="entry name" value="Transpos_ISL3"/>
</dbReference>
<dbReference type="RefSeq" id="WP_306068333.1">
    <property type="nucleotide sequence ID" value="NZ_JAROCA020000001.1"/>
</dbReference>
<organism evidence="2 3">
    <name type="scientific">Tigheibacillus jepli</name>
    <dbReference type="NCBI Taxonomy" id="3035914"/>
    <lineage>
        <taxon>Bacteria</taxon>
        <taxon>Bacillati</taxon>
        <taxon>Bacillota</taxon>
        <taxon>Bacilli</taxon>
        <taxon>Bacillales</taxon>
        <taxon>Bacillaceae</taxon>
        <taxon>Tigheibacillus</taxon>
    </lineage>
</organism>
<comment type="caution">
    <text evidence="2">The sequence shown here is derived from an EMBL/GenBank/DDBJ whole genome shotgun (WGS) entry which is preliminary data.</text>
</comment>
<keyword evidence="3" id="KW-1185">Reference proteome</keyword>
<dbReference type="Pfam" id="PF01610">
    <property type="entry name" value="DDE_Tnp_ISL3"/>
    <property type="match status" value="1"/>
</dbReference>
<dbReference type="InterPro" id="IPR002560">
    <property type="entry name" value="Transposase_DDE"/>
</dbReference>
<dbReference type="EMBL" id="JAROCA020000001">
    <property type="protein sequence ID" value="MDY0404656.1"/>
    <property type="molecule type" value="Genomic_DNA"/>
</dbReference>
<sequence>MTFILTNQTSLINQMVSIIITDHLVWTELGPIALKEWIQWGIRCQLNPMVDVAYKLKKYYDGVVQWFQTKLTNGLLEGTNSLFQAAKRKARGYLQTRTLSP</sequence>
<proteinExistence type="predicted"/>
<dbReference type="PANTHER" id="PTHR33498">
    <property type="entry name" value="TRANSPOSASE FOR INSERTION SEQUENCE ELEMENT IS1557"/>
    <property type="match status" value="1"/>
</dbReference>
<dbReference type="Proteomes" id="UP001228376">
    <property type="component" value="Unassembled WGS sequence"/>
</dbReference>
<gene>
    <name evidence="2" type="ORF">P5G51_003880</name>
</gene>